<evidence type="ECO:0000256" key="6">
    <source>
        <dbReference type="ARBA" id="ARBA00056497"/>
    </source>
</evidence>
<dbReference type="SUPFAM" id="SSF51621">
    <property type="entry name" value="Phosphoenolpyruvate/pyruvate domain"/>
    <property type="match status" value="1"/>
</dbReference>
<dbReference type="Pfam" id="PF02548">
    <property type="entry name" value="Pantoate_transf"/>
    <property type="match status" value="1"/>
</dbReference>
<keyword evidence="11" id="KW-0489">Methyltransferase</keyword>
<comment type="pathway">
    <text evidence="1 7">Cofactor biosynthesis; (R)-pantothenate biosynthesis; (R)-pantoate from 3-methyl-2-oxobutanoate: step 1/2.</text>
</comment>
<comment type="subcellular location">
    <subcellularLocation>
        <location evidence="7">Cytoplasm</location>
    </subcellularLocation>
</comment>
<evidence type="ECO:0000256" key="5">
    <source>
        <dbReference type="ARBA" id="ARBA00022679"/>
    </source>
</evidence>
<name>A0A7X6PKZ0_9CORY</name>
<keyword evidence="5 7" id="KW-0808">Transferase</keyword>
<dbReference type="InterPro" id="IPR040442">
    <property type="entry name" value="Pyrv_kinase-like_dom_sf"/>
</dbReference>
<dbReference type="GO" id="GO:0003864">
    <property type="term" value="F:3-methyl-2-oxobutanoate hydroxymethyltransferase activity"/>
    <property type="evidence" value="ECO:0007669"/>
    <property type="project" value="UniProtKB-UniRule"/>
</dbReference>
<comment type="subunit">
    <text evidence="3 7">Homodecamer; pentamer of dimers.</text>
</comment>
<evidence type="ECO:0000256" key="10">
    <source>
        <dbReference type="PIRSR" id="PIRSR000388-3"/>
    </source>
</evidence>
<accession>A0A7X6PKZ0</accession>
<organism evidence="11 12">
    <name type="scientific">Corynebacterium humireducens</name>
    <dbReference type="NCBI Taxonomy" id="1223514"/>
    <lineage>
        <taxon>Bacteria</taxon>
        <taxon>Bacillati</taxon>
        <taxon>Actinomycetota</taxon>
        <taxon>Actinomycetes</taxon>
        <taxon>Mycobacteriales</taxon>
        <taxon>Corynebacteriaceae</taxon>
        <taxon>Corynebacterium</taxon>
    </lineage>
</organism>
<comment type="cofactor">
    <cofactor evidence="7 10">
        <name>Mg(2+)</name>
        <dbReference type="ChEBI" id="CHEBI:18420"/>
    </cofactor>
    <text evidence="7 10">Binds 1 Mg(2+) ion per subunit.</text>
</comment>
<dbReference type="NCBIfam" id="TIGR00222">
    <property type="entry name" value="panB"/>
    <property type="match status" value="1"/>
</dbReference>
<dbReference type="PIRSF" id="PIRSF000388">
    <property type="entry name" value="Pantoate_hydroxy_MeTrfase"/>
    <property type="match status" value="1"/>
</dbReference>
<dbReference type="GO" id="GO:0032259">
    <property type="term" value="P:methylation"/>
    <property type="evidence" value="ECO:0007669"/>
    <property type="project" value="UniProtKB-KW"/>
</dbReference>
<dbReference type="GO" id="GO:0008168">
    <property type="term" value="F:methyltransferase activity"/>
    <property type="evidence" value="ECO:0007669"/>
    <property type="project" value="UniProtKB-KW"/>
</dbReference>
<dbReference type="HAMAP" id="MF_00156">
    <property type="entry name" value="PanB"/>
    <property type="match status" value="1"/>
</dbReference>
<evidence type="ECO:0000313" key="12">
    <source>
        <dbReference type="Proteomes" id="UP000557899"/>
    </source>
</evidence>
<dbReference type="GO" id="GO:0005737">
    <property type="term" value="C:cytoplasm"/>
    <property type="evidence" value="ECO:0007669"/>
    <property type="project" value="UniProtKB-SubCell"/>
</dbReference>
<keyword evidence="7" id="KW-0963">Cytoplasm</keyword>
<feature type="binding site" evidence="7 9">
    <location>
        <position position="128"/>
    </location>
    <ligand>
        <name>3-methyl-2-oxobutanoate</name>
        <dbReference type="ChEBI" id="CHEBI:11851"/>
    </ligand>
</feature>
<feature type="binding site" evidence="7 10">
    <location>
        <position position="130"/>
    </location>
    <ligand>
        <name>Mg(2+)</name>
        <dbReference type="ChEBI" id="CHEBI:18420"/>
    </ligand>
</feature>
<dbReference type="InterPro" id="IPR015813">
    <property type="entry name" value="Pyrv/PenolPyrv_kinase-like_dom"/>
</dbReference>
<comment type="catalytic activity">
    <reaction evidence="7">
        <text>(6R)-5,10-methylene-5,6,7,8-tetrahydrofolate + 3-methyl-2-oxobutanoate + H2O = 2-dehydropantoate + (6S)-5,6,7,8-tetrahydrofolate</text>
        <dbReference type="Rhea" id="RHEA:11824"/>
        <dbReference type="ChEBI" id="CHEBI:11561"/>
        <dbReference type="ChEBI" id="CHEBI:11851"/>
        <dbReference type="ChEBI" id="CHEBI:15377"/>
        <dbReference type="ChEBI" id="CHEBI:15636"/>
        <dbReference type="ChEBI" id="CHEBI:57453"/>
        <dbReference type="EC" id="2.1.2.11"/>
    </reaction>
</comment>
<dbReference type="FunFam" id="3.20.20.60:FF:000003">
    <property type="entry name" value="3-methyl-2-oxobutanoate hydroxymethyltransferase"/>
    <property type="match status" value="1"/>
</dbReference>
<dbReference type="GO" id="GO:0000287">
    <property type="term" value="F:magnesium ion binding"/>
    <property type="evidence" value="ECO:0007669"/>
    <property type="project" value="TreeGrafter"/>
</dbReference>
<dbReference type="AlphaFoldDB" id="A0A7X6PKZ0"/>
<keyword evidence="7 10" id="KW-0460">Magnesium</keyword>
<feature type="binding site" evidence="7 9">
    <location>
        <position position="98"/>
    </location>
    <ligand>
        <name>3-methyl-2-oxobutanoate</name>
        <dbReference type="ChEBI" id="CHEBI:11851"/>
    </ligand>
</feature>
<keyword evidence="7 10" id="KW-0479">Metal-binding</keyword>
<feature type="binding site" evidence="7 9">
    <location>
        <begin position="59"/>
        <end position="60"/>
    </location>
    <ligand>
        <name>3-methyl-2-oxobutanoate</name>
        <dbReference type="ChEBI" id="CHEBI:11851"/>
    </ligand>
</feature>
<evidence type="ECO:0000256" key="9">
    <source>
        <dbReference type="PIRSR" id="PIRSR000388-2"/>
    </source>
</evidence>
<evidence type="ECO:0000256" key="8">
    <source>
        <dbReference type="PIRSR" id="PIRSR000388-1"/>
    </source>
</evidence>
<feature type="binding site" evidence="7 10">
    <location>
        <position position="98"/>
    </location>
    <ligand>
        <name>Mg(2+)</name>
        <dbReference type="ChEBI" id="CHEBI:18420"/>
    </ligand>
</feature>
<evidence type="ECO:0000256" key="4">
    <source>
        <dbReference type="ARBA" id="ARBA00022655"/>
    </source>
</evidence>
<protein>
    <recommendedName>
        <fullName evidence="7">3-methyl-2-oxobutanoate hydroxymethyltransferase</fullName>
        <ecNumber evidence="7">2.1.2.11</ecNumber>
    </recommendedName>
    <alternativeName>
        <fullName evidence="7">Ketopantoate hydroxymethyltransferase</fullName>
        <shortName evidence="7">KPHMT</shortName>
    </alternativeName>
</protein>
<gene>
    <name evidence="7 11" type="primary">panB</name>
    <name evidence="11" type="ORF">GX859_01090</name>
</gene>
<comment type="caution">
    <text evidence="11">The sequence shown here is derived from an EMBL/GenBank/DDBJ whole genome shotgun (WGS) entry which is preliminary data.</text>
</comment>
<dbReference type="UniPathway" id="UPA00028">
    <property type="reaction ID" value="UER00003"/>
</dbReference>
<sequence length="282" mass="29631">MPSAGTGGHILLPMVSRMRTRHFAQAKAEGRKISCLTAYDAPTAAIFDEAGIDLLLVGDSAANVVLGQDSTLSITVEQMITMATAVARATERAFVVTDLPFGSYEVSPAQALETAARFMKETGVAAVKIEGGVEITPTIRTLVDAGIPVMAHIGYTPQSEHALGGYVVQGRGAAAEQLRADALAVQEAGAFAVVLEMVPAGIAGEITRELTIPTIGIGAGADTDGQVLVWTDAFGLTRGRTPRFARRYAEIGDMLLDAARAYRTDVEDGSFPNESESFGDEQ</sequence>
<evidence type="ECO:0000256" key="3">
    <source>
        <dbReference type="ARBA" id="ARBA00011424"/>
    </source>
</evidence>
<dbReference type="Proteomes" id="UP000557899">
    <property type="component" value="Unassembled WGS sequence"/>
</dbReference>
<reference evidence="11 12" key="1">
    <citation type="journal article" date="2020" name="Biotechnol. Biofuels">
        <title>New insights from the biogas microbiome by comprehensive genome-resolved metagenomics of nearly 1600 species originating from multiple anaerobic digesters.</title>
        <authorList>
            <person name="Campanaro S."/>
            <person name="Treu L."/>
            <person name="Rodriguez-R L.M."/>
            <person name="Kovalovszki A."/>
            <person name="Ziels R.M."/>
            <person name="Maus I."/>
            <person name="Zhu X."/>
            <person name="Kougias P.G."/>
            <person name="Basile A."/>
            <person name="Luo G."/>
            <person name="Schluter A."/>
            <person name="Konstantinidis K.T."/>
            <person name="Angelidaki I."/>
        </authorList>
    </citation>
    <scope>NUCLEOTIDE SEQUENCE [LARGE SCALE GENOMIC DNA]</scope>
    <source>
        <strain evidence="11">AS15tlH2ME_198</strain>
    </source>
</reference>
<proteinExistence type="inferred from homology"/>
<keyword evidence="4 7" id="KW-0566">Pantothenate biosynthesis</keyword>
<evidence type="ECO:0000313" key="11">
    <source>
        <dbReference type="EMBL" id="NLA54885.1"/>
    </source>
</evidence>
<dbReference type="Gene3D" id="3.20.20.60">
    <property type="entry name" value="Phosphoenolpyruvate-binding domains"/>
    <property type="match status" value="1"/>
</dbReference>
<evidence type="ECO:0000256" key="7">
    <source>
        <dbReference type="HAMAP-Rule" id="MF_00156"/>
    </source>
</evidence>
<dbReference type="EMBL" id="JAAZHI010000025">
    <property type="protein sequence ID" value="NLA54885.1"/>
    <property type="molecule type" value="Genomic_DNA"/>
</dbReference>
<evidence type="ECO:0000256" key="2">
    <source>
        <dbReference type="ARBA" id="ARBA00008676"/>
    </source>
</evidence>
<dbReference type="GO" id="GO:0015940">
    <property type="term" value="P:pantothenate biosynthetic process"/>
    <property type="evidence" value="ECO:0007669"/>
    <property type="project" value="UniProtKB-UniRule"/>
</dbReference>
<dbReference type="InterPro" id="IPR003700">
    <property type="entry name" value="Pantoate_hydroxy_MeTrfase"/>
</dbReference>
<comment type="similarity">
    <text evidence="2 7">Belongs to the PanB family.</text>
</comment>
<comment type="function">
    <text evidence="6 7">Catalyzes the reversible reaction in which hydroxymethyl group from 5,10-methylenetetrahydrofolate is transferred onto alpha-ketoisovalerate to form ketopantoate.</text>
</comment>
<dbReference type="EC" id="2.1.2.11" evidence="7"/>
<dbReference type="NCBIfam" id="NF001452">
    <property type="entry name" value="PRK00311.1"/>
    <property type="match status" value="1"/>
</dbReference>
<dbReference type="PANTHER" id="PTHR20881">
    <property type="entry name" value="3-METHYL-2-OXOBUTANOATE HYDROXYMETHYLTRANSFERASE"/>
    <property type="match status" value="1"/>
</dbReference>
<dbReference type="CDD" id="cd06557">
    <property type="entry name" value="KPHMT-like"/>
    <property type="match status" value="1"/>
</dbReference>
<evidence type="ECO:0000256" key="1">
    <source>
        <dbReference type="ARBA" id="ARBA00005033"/>
    </source>
</evidence>
<feature type="active site" description="Proton acceptor" evidence="7 8">
    <location>
        <position position="196"/>
    </location>
</feature>
<feature type="binding site" evidence="7 10">
    <location>
        <position position="59"/>
    </location>
    <ligand>
        <name>Mg(2+)</name>
        <dbReference type="ChEBI" id="CHEBI:18420"/>
    </ligand>
</feature>
<dbReference type="PANTHER" id="PTHR20881:SF0">
    <property type="entry name" value="3-METHYL-2-OXOBUTANOATE HYDROXYMETHYLTRANSFERASE"/>
    <property type="match status" value="1"/>
</dbReference>